<evidence type="ECO:0000256" key="3">
    <source>
        <dbReference type="SAM" id="MobiDB-lite"/>
    </source>
</evidence>
<dbReference type="SUPFAM" id="SSF51120">
    <property type="entry name" value="beta-Roll"/>
    <property type="match status" value="4"/>
</dbReference>
<keyword evidence="6" id="KW-1185">Reference proteome</keyword>
<comment type="caution">
    <text evidence="5">The sequence shown here is derived from an EMBL/GenBank/DDBJ whole genome shotgun (WGS) entry which is preliminary data.</text>
</comment>
<gene>
    <name evidence="5" type="ORF">GWI71_20560</name>
</gene>
<dbReference type="PROSITE" id="PS00330">
    <property type="entry name" value="HEMOLYSIN_CALCIUM"/>
    <property type="match status" value="2"/>
</dbReference>
<dbReference type="Proteomes" id="UP000541347">
    <property type="component" value="Unassembled WGS sequence"/>
</dbReference>
<evidence type="ECO:0000313" key="6">
    <source>
        <dbReference type="Proteomes" id="UP000541347"/>
    </source>
</evidence>
<sequence length="632" mass="64616">MNQFTLFASATGGGLAPVRALLLAGVALIAVLVPVAASAQAAEVTTYTYDEDRPGAFNKGRLTSVTEGGVTIRMDYDANGNIIRKTWEIAGQTYQHTFSYAQNGQVIQKAFAGATAPDPGNGGSNPGGGEPGAGDPGNGGGGIPGAINGTSGKDTLDGTPGNDIMDGKGGSDIIRGHGGNDTIYADVTDEWIDGGHGIDTVIFTDNRPISYAMAQGQFEKLKGGTANDRVWGSNNADEINLGSGDDFVQAGPGNDIIIGGPGVDELMGQEGDDTIYAESIDRWIAGDAGIDTVIFTDNQPLDYSMAPGLIEKVKAGSANDRIWASDANSEIDGGAGNDFLAGGAGADLLIGAEGDDHLFGRGGNDTLDGGAGNNQAIYDGVLADNTYVRNADGSVTVTGPAGTDSLKNIQGLWFNGSSTWHALDAVAPVVHRITGTDGNDFLTGTDGNDLIEGGLGDDHLYGRGGNDTLDGGAGNNQAIFDGVLANNTYVRNADGSVTVTGPAGTDTLKSIQGLWFNGSSTWHALDAVAPVVNRITGTDGNDFLTGTDGNDLIEGGLGDDHLYGRSGNDTLDGGAGNNQAIFDGVLADNTYVRNADGSVTVTGPAGTDTLKNFQGLWFNGSSTWHPLEEVAP</sequence>
<reference evidence="5 6" key="1">
    <citation type="submission" date="2020-01" db="EMBL/GenBank/DDBJ databases">
        <authorList>
            <person name="Peng S.Y."/>
            <person name="Li J."/>
            <person name="Wang M."/>
            <person name="Wang L."/>
            <person name="Wang C.Q."/>
            <person name="Wang J.R."/>
        </authorList>
    </citation>
    <scope>NUCLEOTIDE SEQUENCE [LARGE SCALE GENOMIC DNA]</scope>
    <source>
        <strain evidence="5 6">XCT-34</strain>
    </source>
</reference>
<name>A0ABW9ZRA3_9HYPH</name>
<feature type="chain" id="PRO_5046245938" description="Hemolysin type calcium-binding protein" evidence="4">
    <location>
        <begin position="42"/>
        <end position="632"/>
    </location>
</feature>
<keyword evidence="4" id="KW-0732">Signal</keyword>
<dbReference type="Pfam" id="PF00353">
    <property type="entry name" value="HemolysinCabind"/>
    <property type="match status" value="6"/>
</dbReference>
<dbReference type="InterPro" id="IPR018511">
    <property type="entry name" value="Hemolysin-typ_Ca-bd_CS"/>
</dbReference>
<accession>A0ABW9ZRA3</accession>
<proteinExistence type="predicted"/>
<dbReference type="NCBIfam" id="TIGR01643">
    <property type="entry name" value="YD_repeat_2x"/>
    <property type="match status" value="1"/>
</dbReference>
<dbReference type="RefSeq" id="WP_161678225.1">
    <property type="nucleotide sequence ID" value="NZ_JAABLP010000014.1"/>
</dbReference>
<dbReference type="InterPro" id="IPR006530">
    <property type="entry name" value="YD"/>
</dbReference>
<keyword evidence="2" id="KW-0964">Secreted</keyword>
<organism evidence="5 6">
    <name type="scientific">Pannonibacter tanglangensis</name>
    <dbReference type="NCBI Taxonomy" id="2750084"/>
    <lineage>
        <taxon>Bacteria</taxon>
        <taxon>Pseudomonadati</taxon>
        <taxon>Pseudomonadota</taxon>
        <taxon>Alphaproteobacteria</taxon>
        <taxon>Hyphomicrobiales</taxon>
        <taxon>Stappiaceae</taxon>
        <taxon>Pannonibacter</taxon>
    </lineage>
</organism>
<evidence type="ECO:0000256" key="2">
    <source>
        <dbReference type="ARBA" id="ARBA00022525"/>
    </source>
</evidence>
<evidence type="ECO:0000313" key="5">
    <source>
        <dbReference type="EMBL" id="NBN66081.1"/>
    </source>
</evidence>
<feature type="compositionally biased region" description="Gly residues" evidence="3">
    <location>
        <begin position="120"/>
        <end position="144"/>
    </location>
</feature>
<feature type="signal peptide" evidence="4">
    <location>
        <begin position="1"/>
        <end position="41"/>
    </location>
</feature>
<evidence type="ECO:0008006" key="7">
    <source>
        <dbReference type="Google" id="ProtNLM"/>
    </source>
</evidence>
<dbReference type="PRINTS" id="PR00313">
    <property type="entry name" value="CABNDNGRPT"/>
</dbReference>
<protein>
    <recommendedName>
        <fullName evidence="7">Hemolysin type calcium-binding protein</fullName>
    </recommendedName>
</protein>
<dbReference type="InterPro" id="IPR011049">
    <property type="entry name" value="Serralysin-like_metalloprot_C"/>
</dbReference>
<dbReference type="PANTHER" id="PTHR38340:SF1">
    <property type="entry name" value="S-LAYER PROTEIN"/>
    <property type="match status" value="1"/>
</dbReference>
<comment type="subcellular location">
    <subcellularLocation>
        <location evidence="1">Secreted</location>
    </subcellularLocation>
</comment>
<dbReference type="Gene3D" id="2.150.10.10">
    <property type="entry name" value="Serralysin-like metalloprotease, C-terminal"/>
    <property type="match status" value="5"/>
</dbReference>
<dbReference type="EMBL" id="JAABLP010000014">
    <property type="protein sequence ID" value="NBN66081.1"/>
    <property type="molecule type" value="Genomic_DNA"/>
</dbReference>
<evidence type="ECO:0000256" key="4">
    <source>
        <dbReference type="SAM" id="SignalP"/>
    </source>
</evidence>
<evidence type="ECO:0000256" key="1">
    <source>
        <dbReference type="ARBA" id="ARBA00004613"/>
    </source>
</evidence>
<dbReference type="InterPro" id="IPR050557">
    <property type="entry name" value="RTX_toxin/Mannuronan_C5-epim"/>
</dbReference>
<feature type="region of interest" description="Disordered" evidence="3">
    <location>
        <begin position="113"/>
        <end position="173"/>
    </location>
</feature>
<dbReference type="PANTHER" id="PTHR38340">
    <property type="entry name" value="S-LAYER PROTEIN"/>
    <property type="match status" value="1"/>
</dbReference>
<dbReference type="InterPro" id="IPR001343">
    <property type="entry name" value="Hemolysn_Ca-bd"/>
</dbReference>